<evidence type="ECO:0000313" key="1">
    <source>
        <dbReference type="EMBL" id="MBB4094780.1"/>
    </source>
</evidence>
<keyword evidence="4" id="KW-1185">Reference proteome</keyword>
<evidence type="ECO:0000313" key="2">
    <source>
        <dbReference type="EMBL" id="TNV11283.1"/>
    </source>
</evidence>
<reference evidence="2" key="2">
    <citation type="submission" date="2019-06" db="EMBL/GenBank/DDBJ databases">
        <authorList>
            <person name="Hu M."/>
        </authorList>
    </citation>
    <scope>NUCLEOTIDE SEQUENCE</scope>
    <source>
        <strain evidence="2">08RB2639</strain>
    </source>
</reference>
<dbReference type="Proteomes" id="UP000553980">
    <property type="component" value="Unassembled WGS sequence"/>
</dbReference>
<evidence type="ECO:0000313" key="4">
    <source>
        <dbReference type="Proteomes" id="UP000553980"/>
    </source>
</evidence>
<dbReference type="EMBL" id="JACIEX010000007">
    <property type="protein sequence ID" value="MBB4094780.1"/>
    <property type="molecule type" value="Genomic_DNA"/>
</dbReference>
<dbReference type="AlphaFoldDB" id="A0A5C5CJ12"/>
<reference evidence="1 4" key="3">
    <citation type="submission" date="2020-08" db="EMBL/GenBank/DDBJ databases">
        <title>Genomic Encyclopedia of Type Strains, Phase IV (KMG-IV): sequencing the most valuable type-strain genomes for metagenomic binning, comparative biology and taxonomic classification.</title>
        <authorList>
            <person name="Goeker M."/>
        </authorList>
    </citation>
    <scope>NUCLEOTIDE SEQUENCE [LARGE SCALE GENOMIC DNA]</scope>
    <source>
        <strain evidence="1 4">DSM 23868</strain>
    </source>
</reference>
<reference evidence="2 3" key="1">
    <citation type="journal article" date="2011" name="Int. J. Syst. Evol. Microbiol.">
        <title>Ochrobactrum pecoris sp. nov., isolated from farm animals.</title>
        <authorList>
            <person name="Kampfer P."/>
            <person name="Huber B."/>
            <person name="Busse H.J."/>
            <person name="Scholz H.C."/>
            <person name="Tomaso H."/>
            <person name="Hotzel H."/>
            <person name="Melzer F."/>
        </authorList>
    </citation>
    <scope>NUCLEOTIDE SEQUENCE [LARGE SCALE GENOMIC DNA]</scope>
    <source>
        <strain evidence="2 3">08RB2639</strain>
    </source>
</reference>
<protein>
    <recommendedName>
        <fullName evidence="5">TnsA endonuclease N-terminal domain-containing protein</fullName>
    </recommendedName>
</protein>
<evidence type="ECO:0000313" key="3">
    <source>
        <dbReference type="Proteomes" id="UP000313390"/>
    </source>
</evidence>
<dbReference type="EMBL" id="VEWK01000007">
    <property type="protein sequence ID" value="TNV11283.1"/>
    <property type="molecule type" value="Genomic_DNA"/>
</dbReference>
<comment type="caution">
    <text evidence="2">The sequence shown here is derived from an EMBL/GenBank/DDBJ whole genome shotgun (WGS) entry which is preliminary data.</text>
</comment>
<accession>A0A5C5CJ12</accession>
<evidence type="ECO:0008006" key="5">
    <source>
        <dbReference type="Google" id="ProtNLM"/>
    </source>
</evidence>
<dbReference type="RefSeq" id="WP_140021302.1">
    <property type="nucleotide sequence ID" value="NZ_JACIEX010000007.1"/>
</dbReference>
<sequence>MIDPFRLRLVNFESLLERQWATVFIARSDLKEIREQQSCTYFGNRRHTFDFIVEQLDGTRVAYAVKYEEDVTPELEDILKDIASEHGSLVADEFRILTEKDLNLIQLNNARHILDCALDFDFEAQSMVEQYLNDAPRYLCLQQIADDTGLGSDGYRAAVAMIFSRKLRANNTERLSGSVLVENTFKKAA</sequence>
<organism evidence="2 3">
    <name type="scientific">Brucella pecoris</name>
    <dbReference type="NCBI Taxonomy" id="867683"/>
    <lineage>
        <taxon>Bacteria</taxon>
        <taxon>Pseudomonadati</taxon>
        <taxon>Pseudomonadota</taxon>
        <taxon>Alphaproteobacteria</taxon>
        <taxon>Hyphomicrobiales</taxon>
        <taxon>Brucellaceae</taxon>
        <taxon>Brucella/Ochrobactrum group</taxon>
        <taxon>Brucella</taxon>
    </lineage>
</organism>
<proteinExistence type="predicted"/>
<gene>
    <name evidence="2" type="ORF">FIB18_13995</name>
    <name evidence="1" type="ORF">GGQ79_003315</name>
</gene>
<dbReference type="OrthoDB" id="7991623at2"/>
<name>A0A5C5CJ12_9HYPH</name>
<dbReference type="Proteomes" id="UP000313390">
    <property type="component" value="Unassembled WGS sequence"/>
</dbReference>